<evidence type="ECO:0000256" key="6">
    <source>
        <dbReference type="ARBA" id="ARBA00022801"/>
    </source>
</evidence>
<comment type="catalytic activity">
    <reaction evidence="1">
        <text>ATP + protein L-histidine = ADP + protein N-phospho-L-histidine.</text>
        <dbReference type="EC" id="2.7.13.3"/>
    </reaction>
</comment>
<dbReference type="SUPFAM" id="SSF47384">
    <property type="entry name" value="Homodimeric domain of signal transducing histidine kinase"/>
    <property type="match status" value="1"/>
</dbReference>
<proteinExistence type="predicted"/>
<dbReference type="InterPro" id="IPR001789">
    <property type="entry name" value="Sig_transdc_resp-reg_receiver"/>
</dbReference>
<gene>
    <name evidence="11" type="ORF">LDJ79_23280</name>
</gene>
<dbReference type="PRINTS" id="PR00344">
    <property type="entry name" value="BCTRLSENSOR"/>
</dbReference>
<feature type="coiled-coil region" evidence="8">
    <location>
        <begin position="182"/>
        <end position="209"/>
    </location>
</feature>
<dbReference type="SMART" id="SM00388">
    <property type="entry name" value="HisKA"/>
    <property type="match status" value="1"/>
</dbReference>
<evidence type="ECO:0000256" key="8">
    <source>
        <dbReference type="SAM" id="Coils"/>
    </source>
</evidence>
<keyword evidence="3 7" id="KW-0597">Phosphoprotein</keyword>
<evidence type="ECO:0000256" key="4">
    <source>
        <dbReference type="ARBA" id="ARBA00022679"/>
    </source>
</evidence>
<dbReference type="InterPro" id="IPR036097">
    <property type="entry name" value="HisK_dim/P_sf"/>
</dbReference>
<dbReference type="SUPFAM" id="SSF52172">
    <property type="entry name" value="CheY-like"/>
    <property type="match status" value="1"/>
</dbReference>
<dbReference type="CDD" id="cd17546">
    <property type="entry name" value="REC_hyHK_CKI1_RcsC-like"/>
    <property type="match status" value="1"/>
</dbReference>
<dbReference type="PROSITE" id="PS50109">
    <property type="entry name" value="HIS_KIN"/>
    <property type="match status" value="1"/>
</dbReference>
<feature type="domain" description="Histidine kinase" evidence="9">
    <location>
        <begin position="216"/>
        <end position="431"/>
    </location>
</feature>
<dbReference type="SMART" id="SM00387">
    <property type="entry name" value="HATPase_c"/>
    <property type="match status" value="1"/>
</dbReference>
<evidence type="ECO:0000259" key="10">
    <source>
        <dbReference type="PROSITE" id="PS50110"/>
    </source>
</evidence>
<keyword evidence="6" id="KW-0378">Hydrolase</keyword>
<evidence type="ECO:0000256" key="5">
    <source>
        <dbReference type="ARBA" id="ARBA00022777"/>
    </source>
</evidence>
<dbReference type="InterPro" id="IPR003594">
    <property type="entry name" value="HATPase_dom"/>
</dbReference>
<keyword evidence="5" id="KW-0418">Kinase</keyword>
<feature type="modified residue" description="4-aspartylphosphate" evidence="7">
    <location>
        <position position="510"/>
    </location>
</feature>
<keyword evidence="8" id="KW-0175">Coiled coil</keyword>
<evidence type="ECO:0000256" key="7">
    <source>
        <dbReference type="PROSITE-ProRule" id="PRU00169"/>
    </source>
</evidence>
<dbReference type="InterPro" id="IPR036890">
    <property type="entry name" value="HATPase_C_sf"/>
</dbReference>
<dbReference type="EC" id="2.7.13.3" evidence="2"/>
<evidence type="ECO:0000256" key="3">
    <source>
        <dbReference type="ARBA" id="ARBA00022553"/>
    </source>
</evidence>
<dbReference type="Proteomes" id="UP001199044">
    <property type="component" value="Unassembled WGS sequence"/>
</dbReference>
<name>A0ABS7YTP2_9VIBR</name>
<sequence>MNSDKAELLNETLLELERSKEREQRLAEENRVILAALSALSNADNKYKIFDELKKVLSRYIEFDDFIVISKSKHHSSFYTFLTSNVAFQGKQWQHTDKFQRVLDGEGIILFDPCEQDEFRHLSRPLQIQIGTALMTGIRAEASDSVLLLIGRRKGQFSLETKATLLRFRPLLERAISDIEYKEELQQLVNIKTRELSIAQRQAEQANQSKSQFLAMMSHELRTPLNAVLGFIDVLRQESNQEQCKLLEQMESSAELLLVIINDILDLTRIESGHFMLQCNWISLEKKLSHSLMYHSQLAKEKGIDFTVNQSLCSSCLYWLDPTRLTQILFNVVGNAIKFTKQGAVNVDLITDESWLTIVVSDTGIGMDDARIEQLFSPFIQADNSITRTYGGTGLGLTITKHLVELMKGKIEVKSQLNVGSSFTIRLPLRSKQSAEKTEAEPEVKAPQSEIAEPILSNNHILVVEDTKTNQMVIKLILNRLGYNVSLADNGQDAVDLLTSDDQFDLVFMDVSMPILDGIQATQLIRNKGLKIPIIALTAHTMMEDKTQCINAGMDDFIMKPIRTKDLSHVLAKYIVR</sequence>
<evidence type="ECO:0000259" key="9">
    <source>
        <dbReference type="PROSITE" id="PS50109"/>
    </source>
</evidence>
<dbReference type="Pfam" id="PF00512">
    <property type="entry name" value="HisKA"/>
    <property type="match status" value="1"/>
</dbReference>
<dbReference type="PANTHER" id="PTHR43047:SF64">
    <property type="entry name" value="HISTIDINE KINASE CONTAINING CHEY-HOMOLOGOUS RECEIVER DOMAIN AND PAS DOMAIN-RELATED"/>
    <property type="match status" value="1"/>
</dbReference>
<dbReference type="SMART" id="SM00448">
    <property type="entry name" value="REC"/>
    <property type="match status" value="1"/>
</dbReference>
<keyword evidence="4" id="KW-0808">Transferase</keyword>
<comment type="caution">
    <text evidence="11">The sequence shown here is derived from an EMBL/GenBank/DDBJ whole genome shotgun (WGS) entry which is preliminary data.</text>
</comment>
<keyword evidence="12" id="KW-1185">Reference proteome</keyword>
<dbReference type="InterPro" id="IPR011006">
    <property type="entry name" value="CheY-like_superfamily"/>
</dbReference>
<dbReference type="CDD" id="cd16922">
    <property type="entry name" value="HATPase_EvgS-ArcB-TorS-like"/>
    <property type="match status" value="1"/>
</dbReference>
<evidence type="ECO:0000256" key="1">
    <source>
        <dbReference type="ARBA" id="ARBA00000085"/>
    </source>
</evidence>
<dbReference type="InterPro" id="IPR003661">
    <property type="entry name" value="HisK_dim/P_dom"/>
</dbReference>
<dbReference type="Gene3D" id="3.40.50.2300">
    <property type="match status" value="1"/>
</dbReference>
<evidence type="ECO:0000313" key="11">
    <source>
        <dbReference type="EMBL" id="MCA2019052.1"/>
    </source>
</evidence>
<reference evidence="12" key="1">
    <citation type="submission" date="2023-07" db="EMBL/GenBank/DDBJ databases">
        <title>Molecular identification of indigenous halophilic bacteria isolated from red sea cost, biodegradation of synthetic dyes and assessment of degraded metabolite toxicity.</title>
        <authorList>
            <person name="Chaieb K."/>
            <person name="Altayb H.N."/>
        </authorList>
    </citation>
    <scope>NUCLEOTIDE SEQUENCE [LARGE SCALE GENOMIC DNA]</scope>
    <source>
        <strain evidence="12">K20</strain>
    </source>
</reference>
<protein>
    <recommendedName>
        <fullName evidence="2">histidine kinase</fullName>
        <ecNumber evidence="2">2.7.13.3</ecNumber>
    </recommendedName>
</protein>
<dbReference type="RefSeq" id="WP_225252299.1">
    <property type="nucleotide sequence ID" value="NZ_JAIWIU010000239.1"/>
</dbReference>
<dbReference type="Pfam" id="PF00072">
    <property type="entry name" value="Response_reg"/>
    <property type="match status" value="1"/>
</dbReference>
<dbReference type="Gene3D" id="3.30.565.10">
    <property type="entry name" value="Histidine kinase-like ATPase, C-terminal domain"/>
    <property type="match status" value="1"/>
</dbReference>
<dbReference type="InterPro" id="IPR005467">
    <property type="entry name" value="His_kinase_dom"/>
</dbReference>
<dbReference type="Gene3D" id="1.10.287.130">
    <property type="match status" value="1"/>
</dbReference>
<evidence type="ECO:0000313" key="12">
    <source>
        <dbReference type="Proteomes" id="UP001199044"/>
    </source>
</evidence>
<dbReference type="PROSITE" id="PS50110">
    <property type="entry name" value="RESPONSE_REGULATORY"/>
    <property type="match status" value="1"/>
</dbReference>
<dbReference type="PANTHER" id="PTHR43047">
    <property type="entry name" value="TWO-COMPONENT HISTIDINE PROTEIN KINASE"/>
    <property type="match status" value="1"/>
</dbReference>
<dbReference type="InterPro" id="IPR004358">
    <property type="entry name" value="Sig_transdc_His_kin-like_C"/>
</dbReference>
<dbReference type="CDD" id="cd00082">
    <property type="entry name" value="HisKA"/>
    <property type="match status" value="1"/>
</dbReference>
<organism evidence="11 12">
    <name type="scientific">Vibrio tritonius</name>
    <dbReference type="NCBI Taxonomy" id="1435069"/>
    <lineage>
        <taxon>Bacteria</taxon>
        <taxon>Pseudomonadati</taxon>
        <taxon>Pseudomonadota</taxon>
        <taxon>Gammaproteobacteria</taxon>
        <taxon>Vibrionales</taxon>
        <taxon>Vibrionaceae</taxon>
        <taxon>Vibrio</taxon>
    </lineage>
</organism>
<feature type="domain" description="Response regulatory" evidence="10">
    <location>
        <begin position="460"/>
        <end position="575"/>
    </location>
</feature>
<dbReference type="EMBL" id="JAIWIU010000239">
    <property type="protein sequence ID" value="MCA2019052.1"/>
    <property type="molecule type" value="Genomic_DNA"/>
</dbReference>
<dbReference type="SUPFAM" id="SSF55874">
    <property type="entry name" value="ATPase domain of HSP90 chaperone/DNA topoisomerase II/histidine kinase"/>
    <property type="match status" value="1"/>
</dbReference>
<dbReference type="Pfam" id="PF02518">
    <property type="entry name" value="HATPase_c"/>
    <property type="match status" value="1"/>
</dbReference>
<evidence type="ECO:0000256" key="2">
    <source>
        <dbReference type="ARBA" id="ARBA00012438"/>
    </source>
</evidence>
<accession>A0ABS7YTP2</accession>